<sequence>MPYGVLLPIQYLRLTSEAREAGKSSPGMERRSIISLSIKAPDVAELPIAGTRVYRLSNTKCMLKRLR</sequence>
<dbReference type="EMBL" id="JASMQC010000012">
    <property type="protein sequence ID" value="KAK1941205.1"/>
    <property type="molecule type" value="Genomic_DNA"/>
</dbReference>
<name>A0AAD9GML5_9STRA</name>
<evidence type="ECO:0000313" key="2">
    <source>
        <dbReference type="Proteomes" id="UP001259832"/>
    </source>
</evidence>
<evidence type="ECO:0000313" key="1">
    <source>
        <dbReference type="EMBL" id="KAK1941205.1"/>
    </source>
</evidence>
<protein>
    <submittedName>
        <fullName evidence="1">Uncharacterized protein</fullName>
    </submittedName>
</protein>
<comment type="caution">
    <text evidence="1">The sequence shown here is derived from an EMBL/GenBank/DDBJ whole genome shotgun (WGS) entry which is preliminary data.</text>
</comment>
<keyword evidence="2" id="KW-1185">Reference proteome</keyword>
<dbReference type="AlphaFoldDB" id="A0AAD9GML5"/>
<organism evidence="1 2">
    <name type="scientific">Phytophthora citrophthora</name>
    <dbReference type="NCBI Taxonomy" id="4793"/>
    <lineage>
        <taxon>Eukaryota</taxon>
        <taxon>Sar</taxon>
        <taxon>Stramenopiles</taxon>
        <taxon>Oomycota</taxon>
        <taxon>Peronosporomycetes</taxon>
        <taxon>Peronosporales</taxon>
        <taxon>Peronosporaceae</taxon>
        <taxon>Phytophthora</taxon>
    </lineage>
</organism>
<dbReference type="Proteomes" id="UP001259832">
    <property type="component" value="Unassembled WGS sequence"/>
</dbReference>
<proteinExistence type="predicted"/>
<reference evidence="1" key="1">
    <citation type="submission" date="2023-08" db="EMBL/GenBank/DDBJ databases">
        <title>Reference Genome Resource for the Citrus Pathogen Phytophthora citrophthora.</title>
        <authorList>
            <person name="Moller H."/>
            <person name="Coetzee B."/>
            <person name="Rose L.J."/>
            <person name="Van Niekerk J.M."/>
        </authorList>
    </citation>
    <scope>NUCLEOTIDE SEQUENCE</scope>
    <source>
        <strain evidence="1">STE-U-9442</strain>
    </source>
</reference>
<accession>A0AAD9GML5</accession>
<gene>
    <name evidence="1" type="ORF">P3T76_007071</name>
</gene>